<dbReference type="EMBL" id="JANPWB010000005">
    <property type="protein sequence ID" value="KAJ1185498.1"/>
    <property type="molecule type" value="Genomic_DNA"/>
</dbReference>
<evidence type="ECO:0000256" key="1">
    <source>
        <dbReference type="SAM" id="MobiDB-lite"/>
    </source>
</evidence>
<organism evidence="2 3">
    <name type="scientific">Pleurodeles waltl</name>
    <name type="common">Iberian ribbed newt</name>
    <dbReference type="NCBI Taxonomy" id="8319"/>
    <lineage>
        <taxon>Eukaryota</taxon>
        <taxon>Metazoa</taxon>
        <taxon>Chordata</taxon>
        <taxon>Craniata</taxon>
        <taxon>Vertebrata</taxon>
        <taxon>Euteleostomi</taxon>
        <taxon>Amphibia</taxon>
        <taxon>Batrachia</taxon>
        <taxon>Caudata</taxon>
        <taxon>Salamandroidea</taxon>
        <taxon>Salamandridae</taxon>
        <taxon>Pleurodelinae</taxon>
        <taxon>Pleurodeles</taxon>
    </lineage>
</organism>
<gene>
    <name evidence="2" type="ORF">NDU88_002290</name>
</gene>
<evidence type="ECO:0000313" key="3">
    <source>
        <dbReference type="Proteomes" id="UP001066276"/>
    </source>
</evidence>
<name>A0AAV7UCR2_PLEWA</name>
<keyword evidence="3" id="KW-1185">Reference proteome</keyword>
<accession>A0AAV7UCR2</accession>
<evidence type="ECO:0000313" key="2">
    <source>
        <dbReference type="EMBL" id="KAJ1185498.1"/>
    </source>
</evidence>
<dbReference type="Proteomes" id="UP001066276">
    <property type="component" value="Chromosome 3_1"/>
</dbReference>
<reference evidence="2" key="1">
    <citation type="journal article" date="2022" name="bioRxiv">
        <title>Sequencing and chromosome-scale assembly of the giantPleurodeles waltlgenome.</title>
        <authorList>
            <person name="Brown T."/>
            <person name="Elewa A."/>
            <person name="Iarovenko S."/>
            <person name="Subramanian E."/>
            <person name="Araus A.J."/>
            <person name="Petzold A."/>
            <person name="Susuki M."/>
            <person name="Suzuki K.-i.T."/>
            <person name="Hayashi T."/>
            <person name="Toyoda A."/>
            <person name="Oliveira C."/>
            <person name="Osipova E."/>
            <person name="Leigh N.D."/>
            <person name="Simon A."/>
            <person name="Yun M.H."/>
        </authorList>
    </citation>
    <scope>NUCLEOTIDE SEQUENCE</scope>
    <source>
        <strain evidence="2">20211129_DDA</strain>
        <tissue evidence="2">Liver</tissue>
    </source>
</reference>
<proteinExistence type="predicted"/>
<sequence>MKPTPSPRRVGHTTRPRTTNPSFLSSRSRLFLVCDRVHKADTTSLQCGIYNLAQDYRSQLPMWQDDIGRISRRHLHAVRVKGFKVLDSKYVIQFLLSKGNPDSS</sequence>
<dbReference type="AlphaFoldDB" id="A0AAV7UCR2"/>
<protein>
    <submittedName>
        <fullName evidence="2">Uncharacterized protein</fullName>
    </submittedName>
</protein>
<feature type="region of interest" description="Disordered" evidence="1">
    <location>
        <begin position="1"/>
        <end position="23"/>
    </location>
</feature>
<comment type="caution">
    <text evidence="2">The sequence shown here is derived from an EMBL/GenBank/DDBJ whole genome shotgun (WGS) entry which is preliminary data.</text>
</comment>